<dbReference type="Pfam" id="PF08239">
    <property type="entry name" value="SH3_3"/>
    <property type="match status" value="1"/>
</dbReference>
<dbReference type="InterPro" id="IPR003646">
    <property type="entry name" value="SH3-like_bac-type"/>
</dbReference>
<proteinExistence type="predicted"/>
<evidence type="ECO:0000313" key="3">
    <source>
        <dbReference type="Proteomes" id="UP000228947"/>
    </source>
</evidence>
<accession>A0A2M8PYY2</accession>
<evidence type="ECO:0000259" key="1">
    <source>
        <dbReference type="Pfam" id="PF08239"/>
    </source>
</evidence>
<dbReference type="Gene3D" id="3.40.50.1110">
    <property type="entry name" value="SGNH hydrolase"/>
    <property type="match status" value="1"/>
</dbReference>
<organism evidence="2 3">
    <name type="scientific">Candidatus Thermofonsia Clade 1 bacterium</name>
    <dbReference type="NCBI Taxonomy" id="2364210"/>
    <lineage>
        <taxon>Bacteria</taxon>
        <taxon>Bacillati</taxon>
        <taxon>Chloroflexota</taxon>
        <taxon>Candidatus Thermofontia</taxon>
        <taxon>Candidatus Thermofonsia Clade 1</taxon>
    </lineage>
</organism>
<feature type="domain" description="SH3b" evidence="1">
    <location>
        <begin position="124"/>
        <end position="177"/>
    </location>
</feature>
<dbReference type="Proteomes" id="UP000228947">
    <property type="component" value="Unassembled WGS sequence"/>
</dbReference>
<dbReference type="EMBL" id="PGTL01000009">
    <property type="protein sequence ID" value="PJF42758.1"/>
    <property type="molecule type" value="Genomic_DNA"/>
</dbReference>
<comment type="caution">
    <text evidence="2">The sequence shown here is derived from an EMBL/GenBank/DDBJ whole genome shotgun (WGS) entry which is preliminary data.</text>
</comment>
<gene>
    <name evidence="2" type="ORF">CUN50_02860</name>
</gene>
<protein>
    <recommendedName>
        <fullName evidence="1">SH3b domain-containing protein</fullName>
    </recommendedName>
</protein>
<dbReference type="CDD" id="cd00229">
    <property type="entry name" value="SGNH_hydrolase"/>
    <property type="match status" value="1"/>
</dbReference>
<dbReference type="InterPro" id="IPR036514">
    <property type="entry name" value="SGNH_hydro_sf"/>
</dbReference>
<dbReference type="Gene3D" id="2.30.30.40">
    <property type="entry name" value="SH3 Domains"/>
    <property type="match status" value="1"/>
</dbReference>
<name>A0A2M8PYY2_9CHLR</name>
<sequence>MRRARREADLTTSEKRLIAAALCLITLLTYGIGAAWRFGFSGGDQPKALAQAPTATFVLPTPLPTDTPAANPTQVPTQPFGSVLSTATPTPTVFILPTPLPSDTPRPTDVPPLEIEAIVVPEEGLMLRTGPGKKFPHTAVLLKGARVVVFRRTEDAAWVRVRVPAIQGEGWVSAEYLNLNGDLARVAVASAAEIAPIPTPQPETGQVAVERPPAQACVSVVGDSIAYGEVIFELLGVGFINVKMAPFSFYVQQQLKLRNVDQPVTDRSYPGIGITSPRHKSYYDLPTYRDLLRDRCRFTIVLPWVNDLSSGMPPEEAAPLHAENLAAMAQRLIENNPDGRIILVNYYYGAPAPFTLGMAGGFTPQAIERFNAEMDRACREGALSRMRQVTCVKVEEAFRELGTTYVVQGMRRKEIEAVRTAPLSPEHQNMLNYYSSINPDGVMQGDGVHLSSLGKRVLASYLADIMLRLSDLPSE</sequence>
<dbReference type="SUPFAM" id="SSF52266">
    <property type="entry name" value="SGNH hydrolase"/>
    <property type="match status" value="1"/>
</dbReference>
<reference evidence="2 3" key="1">
    <citation type="submission" date="2017-11" db="EMBL/GenBank/DDBJ databases">
        <title>Evolution of Phototrophy in the Chloroflexi Phylum Driven by Horizontal Gene Transfer.</title>
        <authorList>
            <person name="Ward L.M."/>
            <person name="Hemp J."/>
            <person name="Shih P.M."/>
            <person name="Mcglynn S.E."/>
            <person name="Fischer W."/>
        </authorList>
    </citation>
    <scope>NUCLEOTIDE SEQUENCE [LARGE SCALE GENOMIC DNA]</scope>
    <source>
        <strain evidence="2">CP1_1M</strain>
    </source>
</reference>
<evidence type="ECO:0000313" key="2">
    <source>
        <dbReference type="EMBL" id="PJF42758.1"/>
    </source>
</evidence>
<dbReference type="AlphaFoldDB" id="A0A2M8PYY2"/>